<feature type="region of interest" description="Disordered" evidence="5">
    <location>
        <begin position="214"/>
        <end position="258"/>
    </location>
</feature>
<dbReference type="InterPro" id="IPR035952">
    <property type="entry name" value="Rhomboid-like_sf"/>
</dbReference>
<proteinExistence type="predicted"/>
<reference evidence="8 9" key="1">
    <citation type="submission" date="2024-04" db="EMBL/GenBank/DDBJ databases">
        <title>Symmetric and asymmetric DNA N6-adenine methylation regulates different biological responses in Mucorales.</title>
        <authorList>
            <consortium name="Lawrence Berkeley National Laboratory"/>
            <person name="Lax C."/>
            <person name="Mondo S.J."/>
            <person name="Osorio-Concepcion M."/>
            <person name="Muszewska A."/>
            <person name="Corrochano-Luque M."/>
            <person name="Gutierrez G."/>
            <person name="Riley R."/>
            <person name="Lipzen A."/>
            <person name="Guo J."/>
            <person name="Hundley H."/>
            <person name="Amirebrahimi M."/>
            <person name="Ng V."/>
            <person name="Lorenzo-Gutierrez D."/>
            <person name="Binder U."/>
            <person name="Yang J."/>
            <person name="Song Y."/>
            <person name="Canovas D."/>
            <person name="Navarro E."/>
            <person name="Freitag M."/>
            <person name="Gabaldon T."/>
            <person name="Grigoriev I.V."/>
            <person name="Corrochano L.M."/>
            <person name="Nicolas F.E."/>
            <person name="Garre V."/>
        </authorList>
    </citation>
    <scope>NUCLEOTIDE SEQUENCE [LARGE SCALE GENOMIC DNA]</scope>
    <source>
        <strain evidence="8 9">L51</strain>
    </source>
</reference>
<keyword evidence="9" id="KW-1185">Reference proteome</keyword>
<keyword evidence="2 6" id="KW-0812">Transmembrane</keyword>
<feature type="transmembrane region" description="Helical" evidence="6">
    <location>
        <begin position="53"/>
        <end position="71"/>
    </location>
</feature>
<dbReference type="CDD" id="cd14279">
    <property type="entry name" value="CUE"/>
    <property type="match status" value="1"/>
</dbReference>
<gene>
    <name evidence="8" type="ORF">J3Q64DRAFT_1170173</name>
</gene>
<evidence type="ECO:0000256" key="2">
    <source>
        <dbReference type="ARBA" id="ARBA00022692"/>
    </source>
</evidence>
<evidence type="ECO:0000313" key="9">
    <source>
        <dbReference type="Proteomes" id="UP001448207"/>
    </source>
</evidence>
<dbReference type="SUPFAM" id="SSF144091">
    <property type="entry name" value="Rhomboid-like"/>
    <property type="match status" value="1"/>
</dbReference>
<feature type="domain" description="UBA" evidence="7">
    <location>
        <begin position="262"/>
        <end position="301"/>
    </location>
</feature>
<dbReference type="EMBL" id="JBCLYO010000015">
    <property type="protein sequence ID" value="KAL0082701.1"/>
    <property type="molecule type" value="Genomic_DNA"/>
</dbReference>
<feature type="compositionally biased region" description="Basic and acidic residues" evidence="5">
    <location>
        <begin position="234"/>
        <end position="244"/>
    </location>
</feature>
<sequence>MSTGFRHAPTSRFLVSVVGGYSVLTKVLEARLDTRLELPLTHHELWRLFSTHWAFGSIGTTVIGTWLIYHMRVIERRYGTAKYTAFVAISIITCTLLQTGALLLIGNSIGLKSIASGPYGVLFAILYQFHNQIPVCTRSERFGSLLNDKTYVYTAAISLFFSNGLASAIPCLCGLLVGAVYDANLGAIKEYRFPRWMSSFASRFVLPILNTSPVAGSSGSRTRPASSPAVSQRRGRETNRDLRQRRPHQQQEQQEQAAVVVPEEDINAMMSMFPEIGRQNVISALVQSHNDLNRAAEIILST</sequence>
<feature type="transmembrane region" description="Helical" evidence="6">
    <location>
        <begin position="83"/>
        <end position="105"/>
    </location>
</feature>
<evidence type="ECO:0000256" key="1">
    <source>
        <dbReference type="ARBA" id="ARBA00004141"/>
    </source>
</evidence>
<keyword evidence="3 6" id="KW-1133">Transmembrane helix</keyword>
<evidence type="ECO:0000256" key="3">
    <source>
        <dbReference type="ARBA" id="ARBA00022989"/>
    </source>
</evidence>
<evidence type="ECO:0000256" key="5">
    <source>
        <dbReference type="SAM" id="MobiDB-lite"/>
    </source>
</evidence>
<dbReference type="Proteomes" id="UP001448207">
    <property type="component" value="Unassembled WGS sequence"/>
</dbReference>
<dbReference type="PANTHER" id="PTHR43066:SF21">
    <property type="entry name" value="UBIQUITIN-ASSOCIATED DOMAIN-CONTAINING PROTEIN 2"/>
    <property type="match status" value="1"/>
</dbReference>
<dbReference type="Gene3D" id="1.10.8.10">
    <property type="entry name" value="DNA helicase RuvA subunit, C-terminal domain"/>
    <property type="match status" value="1"/>
</dbReference>
<feature type="compositionally biased region" description="Polar residues" evidence="5">
    <location>
        <begin position="214"/>
        <end position="230"/>
    </location>
</feature>
<name>A0ABR3AVA6_PHYBL</name>
<comment type="subcellular location">
    <subcellularLocation>
        <location evidence="1">Membrane</location>
        <topology evidence="1">Multi-pass membrane protein</topology>
    </subcellularLocation>
</comment>
<evidence type="ECO:0000256" key="6">
    <source>
        <dbReference type="SAM" id="Phobius"/>
    </source>
</evidence>
<keyword evidence="4 6" id="KW-0472">Membrane</keyword>
<evidence type="ECO:0000259" key="7">
    <source>
        <dbReference type="SMART" id="SM00165"/>
    </source>
</evidence>
<comment type="caution">
    <text evidence="8">The sequence shown here is derived from an EMBL/GenBank/DDBJ whole genome shotgun (WGS) entry which is preliminary data.</text>
</comment>
<protein>
    <recommendedName>
        <fullName evidence="7">UBA domain-containing protein</fullName>
    </recommendedName>
</protein>
<evidence type="ECO:0000313" key="8">
    <source>
        <dbReference type="EMBL" id="KAL0082701.1"/>
    </source>
</evidence>
<dbReference type="Gene3D" id="1.20.1540.10">
    <property type="entry name" value="Rhomboid-like"/>
    <property type="match status" value="1"/>
</dbReference>
<organism evidence="8 9">
    <name type="scientific">Phycomyces blakesleeanus</name>
    <dbReference type="NCBI Taxonomy" id="4837"/>
    <lineage>
        <taxon>Eukaryota</taxon>
        <taxon>Fungi</taxon>
        <taxon>Fungi incertae sedis</taxon>
        <taxon>Mucoromycota</taxon>
        <taxon>Mucoromycotina</taxon>
        <taxon>Mucoromycetes</taxon>
        <taxon>Mucorales</taxon>
        <taxon>Phycomycetaceae</taxon>
        <taxon>Phycomyces</taxon>
    </lineage>
</organism>
<dbReference type="SUPFAM" id="SSF46934">
    <property type="entry name" value="UBA-like"/>
    <property type="match status" value="1"/>
</dbReference>
<feature type="transmembrane region" description="Helical" evidence="6">
    <location>
        <begin position="150"/>
        <end position="181"/>
    </location>
</feature>
<dbReference type="SMART" id="SM00165">
    <property type="entry name" value="UBA"/>
    <property type="match status" value="1"/>
</dbReference>
<feature type="transmembrane region" description="Helical" evidence="6">
    <location>
        <begin position="111"/>
        <end position="129"/>
    </location>
</feature>
<accession>A0ABR3AVA6</accession>
<dbReference type="InterPro" id="IPR015940">
    <property type="entry name" value="UBA"/>
</dbReference>
<dbReference type="PANTHER" id="PTHR43066">
    <property type="entry name" value="RHOMBOID-RELATED PROTEIN"/>
    <property type="match status" value="1"/>
</dbReference>
<evidence type="ECO:0000256" key="4">
    <source>
        <dbReference type="ARBA" id="ARBA00023136"/>
    </source>
</evidence>
<dbReference type="InterPro" id="IPR009060">
    <property type="entry name" value="UBA-like_sf"/>
</dbReference>